<dbReference type="PANTHER" id="PTHR23041">
    <property type="entry name" value="RING FINGER DOMAIN-CONTAINING"/>
    <property type="match status" value="1"/>
</dbReference>
<dbReference type="Pfam" id="PF13639">
    <property type="entry name" value="zf-RING_2"/>
    <property type="match status" value="1"/>
</dbReference>
<dbReference type="InterPro" id="IPR013083">
    <property type="entry name" value="Znf_RING/FYVE/PHD"/>
</dbReference>
<dbReference type="Proteomes" id="UP001186944">
    <property type="component" value="Unassembled WGS sequence"/>
</dbReference>
<dbReference type="SMART" id="SM00184">
    <property type="entry name" value="RING"/>
    <property type="match status" value="1"/>
</dbReference>
<accession>A0AA88YLT2</accession>
<protein>
    <recommendedName>
        <fullName evidence="5">RING-type domain-containing protein</fullName>
    </recommendedName>
</protein>
<proteinExistence type="predicted"/>
<dbReference type="SUPFAM" id="SSF57850">
    <property type="entry name" value="RING/U-box"/>
    <property type="match status" value="1"/>
</dbReference>
<keyword evidence="1" id="KW-0479">Metal-binding</keyword>
<evidence type="ECO:0000256" key="1">
    <source>
        <dbReference type="ARBA" id="ARBA00022723"/>
    </source>
</evidence>
<keyword evidence="2 4" id="KW-0863">Zinc-finger</keyword>
<reference evidence="6" key="1">
    <citation type="submission" date="2019-08" db="EMBL/GenBank/DDBJ databases">
        <title>The improved chromosome-level genome for the pearl oyster Pinctada fucata martensii using PacBio sequencing and Hi-C.</title>
        <authorList>
            <person name="Zheng Z."/>
        </authorList>
    </citation>
    <scope>NUCLEOTIDE SEQUENCE</scope>
    <source>
        <strain evidence="6">ZZ-2019</strain>
        <tissue evidence="6">Adductor muscle</tissue>
    </source>
</reference>
<sequence>MDKMECDELPLNVPLKCFLDYFTCSICMTELTSTVTTVCGHRYCEKCIKEWVDRSHSCPCCNKELSLTQLFRDCQFDSLISSVNAEKEKAETMYFSSLIDSASDASEKEMSQSSVVEMVLKKHLKNSFAAHEQYMREVGDQFQQTFSKLETETQQAIADLPSHGLSQDEIEQQKEDLQHTLSRRRDSLQRELDTCKQLVADAYDRYLKENMPQFSVLPVRVSINLLDKGDIIPNIVLKPAETVGEKIQKAVEEVMKAKNNPVIKWPDEVRLFMFGPFAKCSPCEVKQIISNILNDGTAYPEVYALNHDSRPILEFNMKPNSEIIIYGQIVCESDMPKQCFINTFKKGGEQKIDYFFCKQCSFKWICRCCMEICHKDHQIIPYIMNHQPEWACCYCPRKKTCILN</sequence>
<evidence type="ECO:0000313" key="7">
    <source>
        <dbReference type="Proteomes" id="UP001186944"/>
    </source>
</evidence>
<dbReference type="GO" id="GO:0008270">
    <property type="term" value="F:zinc ion binding"/>
    <property type="evidence" value="ECO:0007669"/>
    <property type="project" value="UniProtKB-KW"/>
</dbReference>
<evidence type="ECO:0000256" key="4">
    <source>
        <dbReference type="PROSITE-ProRule" id="PRU00175"/>
    </source>
</evidence>
<evidence type="ECO:0000256" key="2">
    <source>
        <dbReference type="ARBA" id="ARBA00022771"/>
    </source>
</evidence>
<evidence type="ECO:0000256" key="3">
    <source>
        <dbReference type="ARBA" id="ARBA00022833"/>
    </source>
</evidence>
<evidence type="ECO:0000313" key="6">
    <source>
        <dbReference type="EMBL" id="KAK3108316.1"/>
    </source>
</evidence>
<organism evidence="6 7">
    <name type="scientific">Pinctada imbricata</name>
    <name type="common">Atlantic pearl-oyster</name>
    <name type="synonym">Pinctada martensii</name>
    <dbReference type="NCBI Taxonomy" id="66713"/>
    <lineage>
        <taxon>Eukaryota</taxon>
        <taxon>Metazoa</taxon>
        <taxon>Spiralia</taxon>
        <taxon>Lophotrochozoa</taxon>
        <taxon>Mollusca</taxon>
        <taxon>Bivalvia</taxon>
        <taxon>Autobranchia</taxon>
        <taxon>Pteriomorphia</taxon>
        <taxon>Pterioida</taxon>
        <taxon>Pterioidea</taxon>
        <taxon>Pteriidae</taxon>
        <taxon>Pinctada</taxon>
    </lineage>
</organism>
<dbReference type="PROSITE" id="PS50089">
    <property type="entry name" value="ZF_RING_2"/>
    <property type="match status" value="1"/>
</dbReference>
<dbReference type="PANTHER" id="PTHR23041:SF78">
    <property type="entry name" value="E3 UBIQUITIN-PROTEIN LIGASE RNF4"/>
    <property type="match status" value="1"/>
</dbReference>
<dbReference type="InterPro" id="IPR047134">
    <property type="entry name" value="RNF4"/>
</dbReference>
<dbReference type="PROSITE" id="PS00518">
    <property type="entry name" value="ZF_RING_1"/>
    <property type="match status" value="1"/>
</dbReference>
<evidence type="ECO:0000259" key="5">
    <source>
        <dbReference type="PROSITE" id="PS50089"/>
    </source>
</evidence>
<dbReference type="AlphaFoldDB" id="A0AA88YLT2"/>
<feature type="domain" description="RING-type" evidence="5">
    <location>
        <begin position="24"/>
        <end position="62"/>
    </location>
</feature>
<gene>
    <name evidence="6" type="ORF">FSP39_005496</name>
</gene>
<keyword evidence="3" id="KW-0862">Zinc</keyword>
<name>A0AA88YLT2_PINIB</name>
<dbReference type="Gene3D" id="3.30.40.10">
    <property type="entry name" value="Zinc/RING finger domain, C3HC4 (zinc finger)"/>
    <property type="match status" value="1"/>
</dbReference>
<comment type="caution">
    <text evidence="6">The sequence shown here is derived from an EMBL/GenBank/DDBJ whole genome shotgun (WGS) entry which is preliminary data.</text>
</comment>
<dbReference type="InterPro" id="IPR001841">
    <property type="entry name" value="Znf_RING"/>
</dbReference>
<dbReference type="EMBL" id="VSWD01000001">
    <property type="protein sequence ID" value="KAK3108316.1"/>
    <property type="molecule type" value="Genomic_DNA"/>
</dbReference>
<dbReference type="InterPro" id="IPR017907">
    <property type="entry name" value="Znf_RING_CS"/>
</dbReference>
<keyword evidence="7" id="KW-1185">Reference proteome</keyword>